<dbReference type="InterPro" id="IPR041698">
    <property type="entry name" value="Methyltransf_25"/>
</dbReference>
<dbReference type="GO" id="GO:0008168">
    <property type="term" value="F:methyltransferase activity"/>
    <property type="evidence" value="ECO:0007669"/>
    <property type="project" value="UniProtKB-KW"/>
</dbReference>
<evidence type="ECO:0000313" key="3">
    <source>
        <dbReference type="Proteomes" id="UP000255061"/>
    </source>
</evidence>
<sequence>MAEFWETAFAEKQLMWGVEPTASAIFASDYFARMGVKDVLIPGLGYGRNATVFLDHSMSVTGIEISDTAIALARSQLGLQIPIYHGSVAGMPYDSRQYDGVFCYGLIYLLDTDGRAKLIQDCYRQLAPGGHMIFTVISKKAPMYGQGARLGDDWYERGPGLQMFFYDAASVEREFAAHGLIEFSEINELMPGGGTFPFINVICKRGDQPQRVSPRNVLLVS</sequence>
<dbReference type="Pfam" id="PF13649">
    <property type="entry name" value="Methyltransf_25"/>
    <property type="match status" value="1"/>
</dbReference>
<gene>
    <name evidence="2" type="ORF">NCTC10736_03911</name>
</gene>
<dbReference type="GO" id="GO:0032259">
    <property type="term" value="P:methylation"/>
    <property type="evidence" value="ECO:0007669"/>
    <property type="project" value="UniProtKB-KW"/>
</dbReference>
<accession>A0A380BW32</accession>
<protein>
    <submittedName>
        <fullName evidence="2">Probable S-adenosylmethionine-dependent methyltransferase MSMEG_2350</fullName>
        <ecNumber evidence="2">2.1.1.-</ecNumber>
    </submittedName>
</protein>
<organism evidence="2 3">
    <name type="scientific">Shewanella morhuae</name>
    <dbReference type="NCBI Taxonomy" id="365591"/>
    <lineage>
        <taxon>Bacteria</taxon>
        <taxon>Pseudomonadati</taxon>
        <taxon>Pseudomonadota</taxon>
        <taxon>Gammaproteobacteria</taxon>
        <taxon>Alteromonadales</taxon>
        <taxon>Shewanellaceae</taxon>
        <taxon>Shewanella</taxon>
    </lineage>
</organism>
<evidence type="ECO:0000313" key="2">
    <source>
        <dbReference type="EMBL" id="SUJ08135.1"/>
    </source>
</evidence>
<dbReference type="EC" id="2.1.1.-" evidence="2"/>
<evidence type="ECO:0000259" key="1">
    <source>
        <dbReference type="Pfam" id="PF13649"/>
    </source>
</evidence>
<dbReference type="AlphaFoldDB" id="A0A380BW32"/>
<dbReference type="EMBL" id="UGYV01000004">
    <property type="protein sequence ID" value="SUJ08135.1"/>
    <property type="molecule type" value="Genomic_DNA"/>
</dbReference>
<keyword evidence="2" id="KW-0808">Transferase</keyword>
<proteinExistence type="predicted"/>
<keyword evidence="2" id="KW-0489">Methyltransferase</keyword>
<feature type="domain" description="Methyltransferase" evidence="1">
    <location>
        <begin position="39"/>
        <end position="130"/>
    </location>
</feature>
<dbReference type="SUPFAM" id="SSF53335">
    <property type="entry name" value="S-adenosyl-L-methionine-dependent methyltransferases"/>
    <property type="match status" value="1"/>
</dbReference>
<reference evidence="2 3" key="1">
    <citation type="submission" date="2018-06" db="EMBL/GenBank/DDBJ databases">
        <authorList>
            <consortium name="Pathogen Informatics"/>
            <person name="Doyle S."/>
        </authorList>
    </citation>
    <scope>NUCLEOTIDE SEQUENCE [LARGE SCALE GENOMIC DNA]</scope>
    <source>
        <strain evidence="2 3">NCTC10736</strain>
    </source>
</reference>
<dbReference type="InterPro" id="IPR029063">
    <property type="entry name" value="SAM-dependent_MTases_sf"/>
</dbReference>
<name>A0A380BW32_9GAMM</name>
<dbReference type="Proteomes" id="UP000255061">
    <property type="component" value="Unassembled WGS sequence"/>
</dbReference>
<dbReference type="CDD" id="cd02440">
    <property type="entry name" value="AdoMet_MTases"/>
    <property type="match status" value="1"/>
</dbReference>
<dbReference type="RefSeq" id="WP_115407241.1">
    <property type="nucleotide sequence ID" value="NZ_UGYV01000004.1"/>
</dbReference>
<dbReference type="Gene3D" id="3.40.50.150">
    <property type="entry name" value="Vaccinia Virus protein VP39"/>
    <property type="match status" value="1"/>
</dbReference>